<dbReference type="Proteomes" id="UP000831701">
    <property type="component" value="Chromosome 22"/>
</dbReference>
<dbReference type="EMBL" id="CM041552">
    <property type="protein sequence ID" value="KAI3354227.1"/>
    <property type="molecule type" value="Genomic_DNA"/>
</dbReference>
<protein>
    <submittedName>
        <fullName evidence="1">Uncharacterized protein</fullName>
    </submittedName>
</protein>
<organism evidence="1 2">
    <name type="scientific">Scortum barcoo</name>
    <name type="common">barcoo grunter</name>
    <dbReference type="NCBI Taxonomy" id="214431"/>
    <lineage>
        <taxon>Eukaryota</taxon>
        <taxon>Metazoa</taxon>
        <taxon>Chordata</taxon>
        <taxon>Craniata</taxon>
        <taxon>Vertebrata</taxon>
        <taxon>Euteleostomi</taxon>
        <taxon>Actinopterygii</taxon>
        <taxon>Neopterygii</taxon>
        <taxon>Teleostei</taxon>
        <taxon>Neoteleostei</taxon>
        <taxon>Acanthomorphata</taxon>
        <taxon>Eupercaria</taxon>
        <taxon>Centrarchiformes</taxon>
        <taxon>Terapontoidei</taxon>
        <taxon>Terapontidae</taxon>
        <taxon>Scortum</taxon>
    </lineage>
</organism>
<evidence type="ECO:0000313" key="1">
    <source>
        <dbReference type="EMBL" id="KAI3354227.1"/>
    </source>
</evidence>
<reference evidence="1" key="1">
    <citation type="submission" date="2022-04" db="EMBL/GenBank/DDBJ databases">
        <title>Jade perch genome.</title>
        <authorList>
            <person name="Chao B."/>
        </authorList>
    </citation>
    <scope>NUCLEOTIDE SEQUENCE</scope>
    <source>
        <strain evidence="1">CB-2022</strain>
    </source>
</reference>
<proteinExistence type="predicted"/>
<evidence type="ECO:0000313" key="2">
    <source>
        <dbReference type="Proteomes" id="UP000831701"/>
    </source>
</evidence>
<comment type="caution">
    <text evidence="1">The sequence shown here is derived from an EMBL/GenBank/DDBJ whole genome shotgun (WGS) entry which is preliminary data.</text>
</comment>
<name>A0ACB8VF26_9TELE</name>
<gene>
    <name evidence="1" type="ORF">L3Q82_018764</name>
</gene>
<feature type="non-terminal residue" evidence="1">
    <location>
        <position position="1"/>
    </location>
</feature>
<accession>A0ACB8VF26</accession>
<keyword evidence="2" id="KW-1185">Reference proteome</keyword>
<sequence>LQQIGEHFILWKASLRDGGKYYCQGVRQTVVGQIKTQESLPLEINVDGGWAILQVPPRPRLVGYTLTATCRVRLEPELQEVILYKDGTEVRRQSAPNANVFHMTNLTLKDDGTYSCRASWDINRRTRSVISAGSRVQVLEVVSQPHLEIVTVAPTKKMKLICHHEYNAPDSSPQLNYYFYKNNNQLGPSTSDNHYVVTQTPGQYSCKVRVPQLNLVRWSEPKSFGQVRVGSHVMVPVNPPPRVLQPLAAPAASVDLIPPPIVKPTPSQPSPLRSTATPTEKNNLLPGTLPLIRLQSTVQLLNQSTTPEPQTVKSAVEPDDLSGGSGDMPDESNISQGSLDTVQL</sequence>